<reference evidence="1 2" key="1">
    <citation type="submission" date="2019-08" db="EMBL/GenBank/DDBJ databases">
        <title>Whole genome sequencing of chitin degrading bacteria Chitinophaga pinensis YS16.</title>
        <authorList>
            <person name="Singh R.P."/>
            <person name="Manchanda G."/>
            <person name="Maurya I.K."/>
            <person name="Joshi N.K."/>
            <person name="Srivastava A.K."/>
        </authorList>
    </citation>
    <scope>NUCLEOTIDE SEQUENCE [LARGE SCALE GENOMIC DNA]</scope>
    <source>
        <strain evidence="1 2">YS-16</strain>
    </source>
</reference>
<name>A0A5C6M1G8_9BACT</name>
<evidence type="ECO:0000313" key="2">
    <source>
        <dbReference type="Proteomes" id="UP000318815"/>
    </source>
</evidence>
<proteinExistence type="predicted"/>
<dbReference type="Proteomes" id="UP000318815">
    <property type="component" value="Unassembled WGS sequence"/>
</dbReference>
<sequence>MNLDTYHCSVNPATGFFEFYSEGPNGKIKKVVSYQQLQDDIYGMQRFNLCFGDWDEGSRCPNDASVTNNGDVLKVLATVAGTVITFTDKYPGCLIQAEGSTSSRTRLYQMKMKNYWEEIKGFFNVKGYFQGSWEVFRLDRNYEAFVVSRK</sequence>
<dbReference type="Pfam" id="PF22028">
    <property type="entry name" value="DUF6934"/>
    <property type="match status" value="1"/>
</dbReference>
<dbReference type="OrthoDB" id="1343312at2"/>
<comment type="caution">
    <text evidence="1">The sequence shown here is derived from an EMBL/GenBank/DDBJ whole genome shotgun (WGS) entry which is preliminary data.</text>
</comment>
<protein>
    <submittedName>
        <fullName evidence="1">Uncharacterized protein</fullName>
    </submittedName>
</protein>
<dbReference type="RefSeq" id="WP_146304248.1">
    <property type="nucleotide sequence ID" value="NZ_VOHS01000004.1"/>
</dbReference>
<gene>
    <name evidence="1" type="ORF">FEF09_05890</name>
</gene>
<dbReference type="EMBL" id="VOHS01000004">
    <property type="protein sequence ID" value="TWW01526.1"/>
    <property type="molecule type" value="Genomic_DNA"/>
</dbReference>
<dbReference type="AlphaFoldDB" id="A0A5C6M1G8"/>
<keyword evidence="2" id="KW-1185">Reference proteome</keyword>
<organism evidence="1 2">
    <name type="scientific">Chitinophaga pinensis</name>
    <dbReference type="NCBI Taxonomy" id="79329"/>
    <lineage>
        <taxon>Bacteria</taxon>
        <taxon>Pseudomonadati</taxon>
        <taxon>Bacteroidota</taxon>
        <taxon>Chitinophagia</taxon>
        <taxon>Chitinophagales</taxon>
        <taxon>Chitinophagaceae</taxon>
        <taxon>Chitinophaga</taxon>
    </lineage>
</organism>
<evidence type="ECO:0000313" key="1">
    <source>
        <dbReference type="EMBL" id="TWW01526.1"/>
    </source>
</evidence>
<accession>A0A5C6M1G8</accession>
<dbReference type="InterPro" id="IPR053865">
    <property type="entry name" value="DUF6934"/>
</dbReference>